<reference evidence="2" key="1">
    <citation type="submission" date="2020-07" db="EMBL/GenBank/DDBJ databases">
        <title>Genome sequence and genetic diversity analysis of an under-domesticated orphan crop, white fonio (Digitaria exilis).</title>
        <authorList>
            <person name="Bennetzen J.L."/>
            <person name="Chen S."/>
            <person name="Ma X."/>
            <person name="Wang X."/>
            <person name="Yssel A.E.J."/>
            <person name="Chaluvadi S.R."/>
            <person name="Johnson M."/>
            <person name="Gangashetty P."/>
            <person name="Hamidou F."/>
            <person name="Sanogo M.D."/>
            <person name="Zwaenepoel A."/>
            <person name="Wallace J."/>
            <person name="Van De Peer Y."/>
            <person name="Van Deynze A."/>
        </authorList>
    </citation>
    <scope>NUCLEOTIDE SEQUENCE</scope>
    <source>
        <tissue evidence="2">Leaves</tissue>
    </source>
</reference>
<evidence type="ECO:0000313" key="2">
    <source>
        <dbReference type="EMBL" id="KAF8695571.1"/>
    </source>
</evidence>
<accession>A0A835BDD8</accession>
<proteinExistence type="predicted"/>
<dbReference type="AlphaFoldDB" id="A0A835BDD8"/>
<protein>
    <submittedName>
        <fullName evidence="2">Uncharacterized protein</fullName>
    </submittedName>
</protein>
<dbReference type="Proteomes" id="UP000636709">
    <property type="component" value="Unassembled WGS sequence"/>
</dbReference>
<feature type="compositionally biased region" description="Acidic residues" evidence="1">
    <location>
        <begin position="21"/>
        <end position="39"/>
    </location>
</feature>
<evidence type="ECO:0000256" key="1">
    <source>
        <dbReference type="SAM" id="MobiDB-lite"/>
    </source>
</evidence>
<dbReference type="OrthoDB" id="1938754at2759"/>
<comment type="caution">
    <text evidence="2">The sequence shown here is derived from an EMBL/GenBank/DDBJ whole genome shotgun (WGS) entry which is preliminary data.</text>
</comment>
<organism evidence="2 3">
    <name type="scientific">Digitaria exilis</name>
    <dbReference type="NCBI Taxonomy" id="1010633"/>
    <lineage>
        <taxon>Eukaryota</taxon>
        <taxon>Viridiplantae</taxon>
        <taxon>Streptophyta</taxon>
        <taxon>Embryophyta</taxon>
        <taxon>Tracheophyta</taxon>
        <taxon>Spermatophyta</taxon>
        <taxon>Magnoliopsida</taxon>
        <taxon>Liliopsida</taxon>
        <taxon>Poales</taxon>
        <taxon>Poaceae</taxon>
        <taxon>PACMAD clade</taxon>
        <taxon>Panicoideae</taxon>
        <taxon>Panicodae</taxon>
        <taxon>Paniceae</taxon>
        <taxon>Anthephorinae</taxon>
        <taxon>Digitaria</taxon>
    </lineage>
</organism>
<dbReference type="EMBL" id="JACEFO010001886">
    <property type="protein sequence ID" value="KAF8695571.1"/>
    <property type="molecule type" value="Genomic_DNA"/>
</dbReference>
<name>A0A835BDD8_9POAL</name>
<keyword evidence="3" id="KW-1185">Reference proteome</keyword>
<evidence type="ECO:0000313" key="3">
    <source>
        <dbReference type="Proteomes" id="UP000636709"/>
    </source>
</evidence>
<feature type="region of interest" description="Disordered" evidence="1">
    <location>
        <begin position="1"/>
        <end position="39"/>
    </location>
</feature>
<gene>
    <name evidence="2" type="ORF">HU200_037420</name>
</gene>
<sequence>MARLSHRRQALEPRVQRLADGVDDEADLPELPDVDDVASIEDERRPLHSIKDPAVVERPELFPLREHAQPVRSLSGLIRVPRHAHLPRRVPQYLLLAHRRVVHAHMSPVSQQPPAHVDRRRLPRVGDALLEREPKHGHLLSGHRAEHGRHHAAHEPALLVLVHGHHLTPILGGLRQAVAVAGVRQAEDVPVESWPAEPHAGVEEGATPDAAVHGDGARHVRHVGADGLAQRRDGVRRRDPLRQERVCGELGELRRAEAGGGHDPVLGDPVRVHVHQRAHGVPVAAADEHAVRAEQVAHGGALGEELRVRHDMERGVVTFAAAVREEDPLHGLGGPDGDGGLLDDDLALALAVGGGARRGGGDHARRALPVGEVGGEAGAEAAGFGGGVDGDEDDVGVSDVAVDVGAEGEVAAAAGTDDGVEARLVDREAVAVPGIDAGAGDVDDGDLDGRALLRHDGHGRPADVAGADAADLLHHGALHARLPTSLAAVLLTVRPNHKRKTILSSEIYQPHGKQTENKIVKRNNTIMIITAKLTAPR</sequence>